<dbReference type="SUPFAM" id="SSF53383">
    <property type="entry name" value="PLP-dependent transferases"/>
    <property type="match status" value="1"/>
</dbReference>
<dbReference type="InterPro" id="IPR050106">
    <property type="entry name" value="HistidinolP_aminotransfase"/>
</dbReference>
<evidence type="ECO:0000313" key="12">
    <source>
        <dbReference type="Proteomes" id="UP000199377"/>
    </source>
</evidence>
<feature type="modified residue" description="N6-(pyridoxal phosphate)lysine" evidence="9">
    <location>
        <position position="232"/>
    </location>
</feature>
<dbReference type="Proteomes" id="UP000199377">
    <property type="component" value="Unassembled WGS sequence"/>
</dbReference>
<keyword evidence="5 9" id="KW-0032">Aminotransferase</keyword>
<comment type="subunit">
    <text evidence="4 9">Homodimer.</text>
</comment>
<evidence type="ECO:0000256" key="9">
    <source>
        <dbReference type="HAMAP-Rule" id="MF_01023"/>
    </source>
</evidence>
<reference evidence="11 12" key="1">
    <citation type="submission" date="2016-10" db="EMBL/GenBank/DDBJ databases">
        <authorList>
            <person name="de Groot N.N."/>
        </authorList>
    </citation>
    <scope>NUCLEOTIDE SEQUENCE [LARGE SCALE GENOMIC DNA]</scope>
    <source>
        <strain evidence="11 12">CGMCC 1.11030</strain>
    </source>
</reference>
<comment type="cofactor">
    <cofactor evidence="1 9">
        <name>pyridoxal 5'-phosphate</name>
        <dbReference type="ChEBI" id="CHEBI:597326"/>
    </cofactor>
</comment>
<sequence>MASSSPARTIPPHPTIRPQPGILDIAAYVGGESKIPGANRVIKLSSNENPYGPSPKVAEAFAAAGSKLAAYPDGGHAELRRTIGEIHRLDPARILCGNGSDECLALLAQAYAGPGDEVIHTEHGFGLYKINAQMVGATPIEVGETDLTTDVDKILAACSERTRLVYIANPNNPTGTKIGRTELKRLAEGLPPAALLVLDGAYAEFVRDADYDAGAELVDARDNVVMTRTYSKIHGLAALRIGWMYGPDHVIDALNRFRPPFNLNTAALLAGEAAMRDVEHVERCAILNEVWRDWLAKRLEAAGIPCTPTHANFLLARFASVETAEAADAFLKSRGLIVRRTASYGLPDRLRISIGDETGCRAAAEALEAFMASRTT</sequence>
<dbReference type="HAMAP" id="MF_01023">
    <property type="entry name" value="HisC_aminotrans_2"/>
    <property type="match status" value="1"/>
</dbReference>
<evidence type="ECO:0000256" key="2">
    <source>
        <dbReference type="ARBA" id="ARBA00005011"/>
    </source>
</evidence>
<evidence type="ECO:0000313" key="11">
    <source>
        <dbReference type="EMBL" id="SFH80428.1"/>
    </source>
</evidence>
<dbReference type="GO" id="GO:0004400">
    <property type="term" value="F:histidinol-phosphate transaminase activity"/>
    <property type="evidence" value="ECO:0007669"/>
    <property type="project" value="UniProtKB-UniRule"/>
</dbReference>
<dbReference type="EMBL" id="FOQH01000002">
    <property type="protein sequence ID" value="SFH80428.1"/>
    <property type="molecule type" value="Genomic_DNA"/>
</dbReference>
<dbReference type="InterPro" id="IPR004839">
    <property type="entry name" value="Aminotransferase_I/II_large"/>
</dbReference>
<dbReference type="GO" id="GO:0000105">
    <property type="term" value="P:L-histidine biosynthetic process"/>
    <property type="evidence" value="ECO:0007669"/>
    <property type="project" value="UniProtKB-UniRule"/>
</dbReference>
<evidence type="ECO:0000256" key="7">
    <source>
        <dbReference type="ARBA" id="ARBA00022898"/>
    </source>
</evidence>
<proteinExistence type="inferred from homology"/>
<organism evidence="11 12">
    <name type="scientific">Albimonas pacifica</name>
    <dbReference type="NCBI Taxonomy" id="1114924"/>
    <lineage>
        <taxon>Bacteria</taxon>
        <taxon>Pseudomonadati</taxon>
        <taxon>Pseudomonadota</taxon>
        <taxon>Alphaproteobacteria</taxon>
        <taxon>Rhodobacterales</taxon>
        <taxon>Paracoccaceae</taxon>
        <taxon>Albimonas</taxon>
    </lineage>
</organism>
<dbReference type="InterPro" id="IPR015421">
    <property type="entry name" value="PyrdxlP-dep_Trfase_major"/>
</dbReference>
<dbReference type="STRING" id="1114924.SAMN05216258_102325"/>
<comment type="catalytic activity">
    <reaction evidence="8 9">
        <text>L-histidinol phosphate + 2-oxoglutarate = 3-(imidazol-4-yl)-2-oxopropyl phosphate + L-glutamate</text>
        <dbReference type="Rhea" id="RHEA:23744"/>
        <dbReference type="ChEBI" id="CHEBI:16810"/>
        <dbReference type="ChEBI" id="CHEBI:29985"/>
        <dbReference type="ChEBI" id="CHEBI:57766"/>
        <dbReference type="ChEBI" id="CHEBI:57980"/>
        <dbReference type="EC" id="2.6.1.9"/>
    </reaction>
</comment>
<comment type="similarity">
    <text evidence="3 9">Belongs to the class-II pyridoxal-phosphate-dependent aminotransferase family. Histidinol-phosphate aminotransferase subfamily.</text>
</comment>
<dbReference type="PANTHER" id="PTHR43643">
    <property type="entry name" value="HISTIDINOL-PHOSPHATE AMINOTRANSFERASE 2"/>
    <property type="match status" value="1"/>
</dbReference>
<evidence type="ECO:0000256" key="8">
    <source>
        <dbReference type="ARBA" id="ARBA00047481"/>
    </source>
</evidence>
<feature type="domain" description="Aminotransferase class I/classII large" evidence="10">
    <location>
        <begin position="40"/>
        <end position="367"/>
    </location>
</feature>
<gene>
    <name evidence="9" type="primary">hisC</name>
    <name evidence="11" type="ORF">SAMN05216258_102325</name>
</gene>
<keyword evidence="9" id="KW-0368">Histidine biosynthesis</keyword>
<dbReference type="NCBIfam" id="TIGR01141">
    <property type="entry name" value="hisC"/>
    <property type="match status" value="1"/>
</dbReference>
<evidence type="ECO:0000256" key="5">
    <source>
        <dbReference type="ARBA" id="ARBA00022576"/>
    </source>
</evidence>
<dbReference type="InterPro" id="IPR015424">
    <property type="entry name" value="PyrdxlP-dep_Trfase"/>
</dbReference>
<keyword evidence="12" id="KW-1185">Reference proteome</keyword>
<evidence type="ECO:0000256" key="4">
    <source>
        <dbReference type="ARBA" id="ARBA00011738"/>
    </source>
</evidence>
<evidence type="ECO:0000256" key="3">
    <source>
        <dbReference type="ARBA" id="ARBA00007970"/>
    </source>
</evidence>
<keyword evidence="7 9" id="KW-0663">Pyridoxal phosphate</keyword>
<dbReference type="InterPro" id="IPR015422">
    <property type="entry name" value="PyrdxlP-dep_Trfase_small"/>
</dbReference>
<dbReference type="CDD" id="cd00609">
    <property type="entry name" value="AAT_like"/>
    <property type="match status" value="1"/>
</dbReference>
<evidence type="ECO:0000256" key="1">
    <source>
        <dbReference type="ARBA" id="ARBA00001933"/>
    </source>
</evidence>
<keyword evidence="9" id="KW-0028">Amino-acid biosynthesis</keyword>
<dbReference type="Gene3D" id="3.40.640.10">
    <property type="entry name" value="Type I PLP-dependent aspartate aminotransferase-like (Major domain)"/>
    <property type="match status" value="1"/>
</dbReference>
<accession>A0A1I3D1C4</accession>
<comment type="pathway">
    <text evidence="2 9">Amino-acid biosynthesis; L-histidine biosynthesis; L-histidine from 5-phospho-alpha-D-ribose 1-diphosphate: step 7/9.</text>
</comment>
<dbReference type="PANTHER" id="PTHR43643:SF3">
    <property type="entry name" value="HISTIDINOL-PHOSPHATE AMINOTRANSFERASE"/>
    <property type="match status" value="1"/>
</dbReference>
<dbReference type="RefSeq" id="WP_245779052.1">
    <property type="nucleotide sequence ID" value="NZ_FOQH01000002.1"/>
</dbReference>
<dbReference type="Gene3D" id="3.90.1150.10">
    <property type="entry name" value="Aspartate Aminotransferase, domain 1"/>
    <property type="match status" value="1"/>
</dbReference>
<evidence type="ECO:0000256" key="6">
    <source>
        <dbReference type="ARBA" id="ARBA00022679"/>
    </source>
</evidence>
<name>A0A1I3D1C4_9RHOB</name>
<keyword evidence="6 9" id="KW-0808">Transferase</keyword>
<evidence type="ECO:0000259" key="10">
    <source>
        <dbReference type="Pfam" id="PF00155"/>
    </source>
</evidence>
<dbReference type="AlphaFoldDB" id="A0A1I3D1C4"/>
<dbReference type="EC" id="2.6.1.9" evidence="9"/>
<dbReference type="GO" id="GO:0030170">
    <property type="term" value="F:pyridoxal phosphate binding"/>
    <property type="evidence" value="ECO:0007669"/>
    <property type="project" value="InterPro"/>
</dbReference>
<dbReference type="UniPathway" id="UPA00031">
    <property type="reaction ID" value="UER00012"/>
</dbReference>
<dbReference type="InterPro" id="IPR005861">
    <property type="entry name" value="HisP_aminotrans"/>
</dbReference>
<protein>
    <recommendedName>
        <fullName evidence="9">Histidinol-phosphate aminotransferase</fullName>
        <ecNumber evidence="9">2.6.1.9</ecNumber>
    </recommendedName>
    <alternativeName>
        <fullName evidence="9">Imidazole acetol-phosphate transaminase</fullName>
    </alternativeName>
</protein>
<dbReference type="Pfam" id="PF00155">
    <property type="entry name" value="Aminotran_1_2"/>
    <property type="match status" value="1"/>
</dbReference>